<keyword evidence="2" id="KW-1185">Reference proteome</keyword>
<dbReference type="AlphaFoldDB" id="A0A2P5BU61"/>
<evidence type="ECO:0000313" key="1">
    <source>
        <dbReference type="EMBL" id="PON52332.1"/>
    </source>
</evidence>
<reference evidence="2" key="1">
    <citation type="submission" date="2016-06" db="EMBL/GenBank/DDBJ databases">
        <title>Parallel loss of symbiosis genes in relatives of nitrogen-fixing non-legume Parasponia.</title>
        <authorList>
            <person name="Van Velzen R."/>
            <person name="Holmer R."/>
            <person name="Bu F."/>
            <person name="Rutten L."/>
            <person name="Van Zeijl A."/>
            <person name="Liu W."/>
            <person name="Santuari L."/>
            <person name="Cao Q."/>
            <person name="Sharma T."/>
            <person name="Shen D."/>
            <person name="Roswanjaya Y."/>
            <person name="Wardhani T."/>
            <person name="Kalhor M.S."/>
            <person name="Jansen J."/>
            <person name="Van den Hoogen J."/>
            <person name="Gungor B."/>
            <person name="Hartog M."/>
            <person name="Hontelez J."/>
            <person name="Verver J."/>
            <person name="Yang W.-C."/>
            <person name="Schijlen E."/>
            <person name="Repin R."/>
            <person name="Schilthuizen M."/>
            <person name="Schranz E."/>
            <person name="Heidstra R."/>
            <person name="Miyata K."/>
            <person name="Fedorova E."/>
            <person name="Kohlen W."/>
            <person name="Bisseling T."/>
            <person name="Smit S."/>
            <person name="Geurts R."/>
        </authorList>
    </citation>
    <scope>NUCLEOTIDE SEQUENCE [LARGE SCALE GENOMIC DNA]</scope>
    <source>
        <strain evidence="2">cv. RG33-2</strain>
    </source>
</reference>
<proteinExistence type="predicted"/>
<organism evidence="1 2">
    <name type="scientific">Trema orientale</name>
    <name type="common">Charcoal tree</name>
    <name type="synonym">Celtis orientalis</name>
    <dbReference type="NCBI Taxonomy" id="63057"/>
    <lineage>
        <taxon>Eukaryota</taxon>
        <taxon>Viridiplantae</taxon>
        <taxon>Streptophyta</taxon>
        <taxon>Embryophyta</taxon>
        <taxon>Tracheophyta</taxon>
        <taxon>Spermatophyta</taxon>
        <taxon>Magnoliopsida</taxon>
        <taxon>eudicotyledons</taxon>
        <taxon>Gunneridae</taxon>
        <taxon>Pentapetalae</taxon>
        <taxon>rosids</taxon>
        <taxon>fabids</taxon>
        <taxon>Rosales</taxon>
        <taxon>Cannabaceae</taxon>
        <taxon>Trema</taxon>
    </lineage>
</organism>
<name>A0A2P5BU61_TREOI</name>
<dbReference type="EMBL" id="JXTC01000461">
    <property type="protein sequence ID" value="PON52332.1"/>
    <property type="molecule type" value="Genomic_DNA"/>
</dbReference>
<dbReference type="InParanoid" id="A0A2P5BU61"/>
<accession>A0A2P5BU61</accession>
<gene>
    <name evidence="1" type="ORF">TorRG33x02_308600</name>
</gene>
<dbReference type="Proteomes" id="UP000237000">
    <property type="component" value="Unassembled WGS sequence"/>
</dbReference>
<evidence type="ECO:0000313" key="2">
    <source>
        <dbReference type="Proteomes" id="UP000237000"/>
    </source>
</evidence>
<protein>
    <submittedName>
        <fullName evidence="1">Uncharacterized protein</fullName>
    </submittedName>
</protein>
<sequence length="82" mass="8947">MVVVVVSLWGVPLKDASRSSNVSCQSRIQHLALAAVKDFTVSVRSSSEEEATVSEAIRDIITYVLDVEVVDIFGAKKLQELL</sequence>
<comment type="caution">
    <text evidence="1">The sequence shown here is derived from an EMBL/GenBank/DDBJ whole genome shotgun (WGS) entry which is preliminary data.</text>
</comment>